<comment type="pathway">
    <text evidence="12">Cell wall biogenesis; peptidoglycan biosynthesis.</text>
</comment>
<protein>
    <recommendedName>
        <fullName evidence="12">D-alanine--D-alanine ligase</fullName>
        <ecNumber evidence="12">6.3.2.4</ecNumber>
    </recommendedName>
    <alternativeName>
        <fullName evidence="12">D-Ala-D-Ala ligase</fullName>
    </alternativeName>
    <alternativeName>
        <fullName evidence="12">D-alanylalanine synthetase</fullName>
    </alternativeName>
</protein>
<evidence type="ECO:0000256" key="5">
    <source>
        <dbReference type="ARBA" id="ARBA00022741"/>
    </source>
</evidence>
<proteinExistence type="inferred from homology"/>
<dbReference type="PANTHER" id="PTHR23132">
    <property type="entry name" value="D-ALANINE--D-ALANINE LIGASE"/>
    <property type="match status" value="1"/>
</dbReference>
<keyword evidence="9 12" id="KW-0573">Peptidoglycan synthesis</keyword>
<feature type="active site" evidence="13">
    <location>
        <position position="13"/>
    </location>
</feature>
<keyword evidence="3 12" id="KW-0436">Ligase</keyword>
<dbReference type="InterPro" id="IPR011095">
    <property type="entry name" value="Dala_Dala_lig_C"/>
</dbReference>
<organism evidence="17 18">
    <name type="scientific">Helcococcus ovis</name>
    <dbReference type="NCBI Taxonomy" id="72026"/>
    <lineage>
        <taxon>Bacteria</taxon>
        <taxon>Bacillati</taxon>
        <taxon>Bacillota</taxon>
        <taxon>Tissierellia</taxon>
        <taxon>Tissierellales</taxon>
        <taxon>Peptoniphilaceae</taxon>
        <taxon>Helcococcus</taxon>
    </lineage>
</organism>
<dbReference type="Pfam" id="PF07478">
    <property type="entry name" value="Dala_Dala_lig_C"/>
    <property type="match status" value="1"/>
</dbReference>
<evidence type="ECO:0000256" key="10">
    <source>
        <dbReference type="ARBA" id="ARBA00023211"/>
    </source>
</evidence>
<dbReference type="UniPathway" id="UPA00219"/>
<dbReference type="GeneID" id="97030377"/>
<dbReference type="Gene3D" id="3.40.50.20">
    <property type="match status" value="1"/>
</dbReference>
<keyword evidence="7 14" id="KW-0460">Magnesium</keyword>
<dbReference type="GO" id="GO:0008716">
    <property type="term" value="F:D-alanine-D-alanine ligase activity"/>
    <property type="evidence" value="ECO:0007669"/>
    <property type="project" value="UniProtKB-UniRule"/>
</dbReference>
<gene>
    <name evidence="12" type="primary">ddl</name>
    <name evidence="17" type="ORF">EQF91_03100</name>
</gene>
<evidence type="ECO:0000256" key="1">
    <source>
        <dbReference type="ARBA" id="ARBA00001936"/>
    </source>
</evidence>
<keyword evidence="11 12" id="KW-0961">Cell wall biogenesis/degradation</keyword>
<dbReference type="GO" id="GO:0005829">
    <property type="term" value="C:cytosol"/>
    <property type="evidence" value="ECO:0007669"/>
    <property type="project" value="TreeGrafter"/>
</dbReference>
<dbReference type="PROSITE" id="PS00843">
    <property type="entry name" value="DALA_DALA_LIGASE_1"/>
    <property type="match status" value="1"/>
</dbReference>
<comment type="subcellular location">
    <subcellularLocation>
        <location evidence="12">Cytoplasm</location>
    </subcellularLocation>
</comment>
<evidence type="ECO:0000256" key="12">
    <source>
        <dbReference type="HAMAP-Rule" id="MF_00047"/>
    </source>
</evidence>
<dbReference type="PROSITE" id="PS50975">
    <property type="entry name" value="ATP_GRASP"/>
    <property type="match status" value="1"/>
</dbReference>
<dbReference type="Proteomes" id="UP000297454">
    <property type="component" value="Unassembled WGS sequence"/>
</dbReference>
<comment type="similarity">
    <text evidence="2 12">Belongs to the D-alanine--D-alanine ligase family.</text>
</comment>
<reference evidence="17 18" key="1">
    <citation type="submission" date="2019-01" db="EMBL/GenBank/DDBJ databases">
        <title>Draft Genome Sequences of Helcococcus ovis Strains Isolated from the Uterus and Vagina of Dairy Cows with Metritis.</title>
        <authorList>
            <person name="Cunha F."/>
            <person name="Jeon S.J."/>
            <person name="Kutzer P."/>
            <person name="Galvao K.N."/>
        </authorList>
    </citation>
    <scope>NUCLEOTIDE SEQUENCE [LARGE SCALE GENOMIC DNA]</scope>
    <source>
        <strain evidence="17 18">KG-37</strain>
    </source>
</reference>
<dbReference type="InterPro" id="IPR011127">
    <property type="entry name" value="Dala_Dala_lig_N"/>
</dbReference>
<feature type="active site" evidence="13">
    <location>
        <position position="316"/>
    </location>
</feature>
<dbReference type="NCBIfam" id="TIGR01205">
    <property type="entry name" value="D_ala_D_alaTIGR"/>
    <property type="match status" value="1"/>
</dbReference>
<sequence length="348" mass="38944">MDIHILCGGESSEHDISLRSARSIINHLDKEKYNVSYTYITKEGKFVPIGAYTEDIIDSEDIKTNTTLNKKESIIEFLNFINKLDNPMIIPCIHGTTGEDGQIQGFLQTLGLNYVGNGIASSAICFDKSITNDIFELNNIPQAKYYLVTKNRYQRDEDKSSLISNIFDTCGENVYVKPASNGSSIGVSKANRDNIIEAIEEAFKYDNKVLVEEEKIGIELEISVIGNDSPKASLPGSYYTERALFDYTAKYLDKNLVRNVPHKLPKSDEDKVRELAIDAYIVTGCKGFARVDIFMDENHNFYVNEINSFPGMTPTSLSAGLWEVTNGTTYSQFLDVLINLAIEESKNA</sequence>
<dbReference type="HAMAP" id="MF_00047">
    <property type="entry name" value="Dala_Dala_lig"/>
    <property type="match status" value="1"/>
</dbReference>
<evidence type="ECO:0000256" key="3">
    <source>
        <dbReference type="ARBA" id="ARBA00022598"/>
    </source>
</evidence>
<feature type="binding site" evidence="14">
    <location>
        <position position="305"/>
    </location>
    <ligand>
        <name>Mg(2+)</name>
        <dbReference type="ChEBI" id="CHEBI:18420"/>
        <label>1</label>
    </ligand>
</feature>
<evidence type="ECO:0000313" key="17">
    <source>
        <dbReference type="EMBL" id="TFF66756.1"/>
    </source>
</evidence>
<dbReference type="InterPro" id="IPR013815">
    <property type="entry name" value="ATP_grasp_subdomain_1"/>
</dbReference>
<keyword evidence="8 12" id="KW-0133">Cell shape</keyword>
<keyword evidence="12" id="KW-0963">Cytoplasm</keyword>
<dbReference type="SUPFAM" id="SSF56059">
    <property type="entry name" value="Glutathione synthetase ATP-binding domain-like"/>
    <property type="match status" value="1"/>
</dbReference>
<comment type="caution">
    <text evidence="17">The sequence shown here is derived from an EMBL/GenBank/DDBJ whole genome shotgun (WGS) entry which is preliminary data.</text>
</comment>
<comment type="function">
    <text evidence="12">Cell wall formation.</text>
</comment>
<evidence type="ECO:0000256" key="11">
    <source>
        <dbReference type="ARBA" id="ARBA00023316"/>
    </source>
</evidence>
<dbReference type="GO" id="GO:0009252">
    <property type="term" value="P:peptidoglycan biosynthetic process"/>
    <property type="evidence" value="ECO:0007669"/>
    <property type="project" value="UniProtKB-UniRule"/>
</dbReference>
<dbReference type="InterPro" id="IPR000291">
    <property type="entry name" value="D-Ala_lig_Van_CS"/>
</dbReference>
<dbReference type="PANTHER" id="PTHR23132:SF25">
    <property type="entry name" value="D-ALANINE--D-ALANINE LIGASE A"/>
    <property type="match status" value="1"/>
</dbReference>
<evidence type="ECO:0000256" key="7">
    <source>
        <dbReference type="ARBA" id="ARBA00022842"/>
    </source>
</evidence>
<evidence type="ECO:0000256" key="2">
    <source>
        <dbReference type="ARBA" id="ARBA00010871"/>
    </source>
</evidence>
<dbReference type="Gene3D" id="3.30.1490.20">
    <property type="entry name" value="ATP-grasp fold, A domain"/>
    <property type="match status" value="1"/>
</dbReference>
<evidence type="ECO:0000313" key="18">
    <source>
        <dbReference type="Proteomes" id="UP000297454"/>
    </source>
</evidence>
<dbReference type="GO" id="GO:0071555">
    <property type="term" value="P:cell wall organization"/>
    <property type="evidence" value="ECO:0007669"/>
    <property type="project" value="UniProtKB-KW"/>
</dbReference>
<feature type="binding site" evidence="14">
    <location>
        <position position="307"/>
    </location>
    <ligand>
        <name>Mg(2+)</name>
        <dbReference type="ChEBI" id="CHEBI:18420"/>
        <label>2</label>
    </ligand>
</feature>
<evidence type="ECO:0000259" key="16">
    <source>
        <dbReference type="PROSITE" id="PS50975"/>
    </source>
</evidence>
<keyword evidence="4 14" id="KW-0479">Metal-binding</keyword>
<evidence type="ECO:0000256" key="8">
    <source>
        <dbReference type="ARBA" id="ARBA00022960"/>
    </source>
</evidence>
<dbReference type="InterPro" id="IPR016185">
    <property type="entry name" value="PreATP-grasp_dom_sf"/>
</dbReference>
<feature type="domain" description="ATP-grasp" evidence="16">
    <location>
        <begin position="132"/>
        <end position="339"/>
    </location>
</feature>
<dbReference type="PIRSF" id="PIRSF039102">
    <property type="entry name" value="Ddl/VanB"/>
    <property type="match status" value="1"/>
</dbReference>
<dbReference type="InterPro" id="IPR011761">
    <property type="entry name" value="ATP-grasp"/>
</dbReference>
<evidence type="ECO:0000256" key="9">
    <source>
        <dbReference type="ARBA" id="ARBA00022984"/>
    </source>
</evidence>
<evidence type="ECO:0000256" key="15">
    <source>
        <dbReference type="PROSITE-ProRule" id="PRU00409"/>
    </source>
</evidence>
<evidence type="ECO:0000256" key="13">
    <source>
        <dbReference type="PIRSR" id="PIRSR039102-1"/>
    </source>
</evidence>
<keyword evidence="10 14" id="KW-0464">Manganese</keyword>
<keyword evidence="18" id="KW-1185">Reference proteome</keyword>
<comment type="cofactor">
    <cofactor evidence="1">
        <name>Mn(2+)</name>
        <dbReference type="ChEBI" id="CHEBI:29035"/>
    </cofactor>
</comment>
<dbReference type="EMBL" id="SCFR01000007">
    <property type="protein sequence ID" value="TFF66756.1"/>
    <property type="molecule type" value="Genomic_DNA"/>
</dbReference>
<dbReference type="InterPro" id="IPR005905">
    <property type="entry name" value="D_ala_D_ala"/>
</dbReference>
<feature type="active site" evidence="13">
    <location>
        <position position="183"/>
    </location>
</feature>
<dbReference type="SUPFAM" id="SSF52440">
    <property type="entry name" value="PreATP-grasp domain"/>
    <property type="match status" value="1"/>
</dbReference>
<name>A0A4R9C3F0_9FIRM</name>
<feature type="binding site" evidence="14">
    <location>
        <position position="305"/>
    </location>
    <ligand>
        <name>Mg(2+)</name>
        <dbReference type="ChEBI" id="CHEBI:18420"/>
        <label>2</label>
    </ligand>
</feature>
<dbReference type="RefSeq" id="WP_134710191.1">
    <property type="nucleotide sequence ID" value="NZ_CP119081.1"/>
</dbReference>
<dbReference type="PROSITE" id="PS00844">
    <property type="entry name" value="DALA_DALA_LIGASE_2"/>
    <property type="match status" value="1"/>
</dbReference>
<dbReference type="EC" id="6.3.2.4" evidence="12"/>
<dbReference type="GO" id="GO:0046872">
    <property type="term" value="F:metal ion binding"/>
    <property type="evidence" value="ECO:0007669"/>
    <property type="project" value="UniProtKB-KW"/>
</dbReference>
<dbReference type="GO" id="GO:0005524">
    <property type="term" value="F:ATP binding"/>
    <property type="evidence" value="ECO:0007669"/>
    <property type="project" value="UniProtKB-UniRule"/>
</dbReference>
<dbReference type="Gene3D" id="3.30.470.20">
    <property type="entry name" value="ATP-grasp fold, B domain"/>
    <property type="match status" value="1"/>
</dbReference>
<evidence type="ECO:0000256" key="6">
    <source>
        <dbReference type="ARBA" id="ARBA00022840"/>
    </source>
</evidence>
<dbReference type="Pfam" id="PF01820">
    <property type="entry name" value="Dala_Dala_lig_N"/>
    <property type="match status" value="1"/>
</dbReference>
<accession>A0A4R9C3F0</accession>
<evidence type="ECO:0000256" key="4">
    <source>
        <dbReference type="ARBA" id="ARBA00022723"/>
    </source>
</evidence>
<dbReference type="AlphaFoldDB" id="A0A4R9C3F0"/>
<comment type="catalytic activity">
    <reaction evidence="12">
        <text>2 D-alanine + ATP = D-alanyl-D-alanine + ADP + phosphate + H(+)</text>
        <dbReference type="Rhea" id="RHEA:11224"/>
        <dbReference type="ChEBI" id="CHEBI:15378"/>
        <dbReference type="ChEBI" id="CHEBI:30616"/>
        <dbReference type="ChEBI" id="CHEBI:43474"/>
        <dbReference type="ChEBI" id="CHEBI:57416"/>
        <dbReference type="ChEBI" id="CHEBI:57822"/>
        <dbReference type="ChEBI" id="CHEBI:456216"/>
        <dbReference type="EC" id="6.3.2.4"/>
    </reaction>
</comment>
<dbReference type="OrthoDB" id="9813261at2"/>
<keyword evidence="6 15" id="KW-0067">ATP-binding</keyword>
<evidence type="ECO:0000256" key="14">
    <source>
        <dbReference type="PIRSR" id="PIRSR039102-3"/>
    </source>
</evidence>
<keyword evidence="5 15" id="KW-0547">Nucleotide-binding</keyword>
<dbReference type="GO" id="GO:0008360">
    <property type="term" value="P:regulation of cell shape"/>
    <property type="evidence" value="ECO:0007669"/>
    <property type="project" value="UniProtKB-KW"/>
</dbReference>
<feature type="binding site" evidence="14">
    <location>
        <position position="292"/>
    </location>
    <ligand>
        <name>Mg(2+)</name>
        <dbReference type="ChEBI" id="CHEBI:18420"/>
        <label>1</label>
    </ligand>
</feature>
<comment type="cofactor">
    <cofactor evidence="14">
        <name>Mg(2+)</name>
        <dbReference type="ChEBI" id="CHEBI:18420"/>
    </cofactor>
    <cofactor evidence="14">
        <name>Mn(2+)</name>
        <dbReference type="ChEBI" id="CHEBI:29035"/>
    </cofactor>
    <text evidence="14">Binds 2 magnesium or manganese ions per subunit.</text>
</comment>
<dbReference type="NCBIfam" id="NF002528">
    <property type="entry name" value="PRK01966.1-4"/>
    <property type="match status" value="1"/>
</dbReference>